<dbReference type="GO" id="GO:0006979">
    <property type="term" value="P:response to oxidative stress"/>
    <property type="evidence" value="ECO:0007669"/>
    <property type="project" value="InterPro"/>
</dbReference>
<evidence type="ECO:0000256" key="2">
    <source>
        <dbReference type="ARBA" id="ARBA00002322"/>
    </source>
</evidence>
<evidence type="ECO:0000313" key="19">
    <source>
        <dbReference type="EnsemblPlants" id="Bo1g007810.1"/>
    </source>
</evidence>
<keyword evidence="7" id="KW-0560">Oxidoreductase</keyword>
<dbReference type="PANTHER" id="PTHR31235">
    <property type="entry name" value="PEROXIDASE 25-RELATED"/>
    <property type="match status" value="1"/>
</dbReference>
<dbReference type="EnsemblPlants" id="Bo1g007810.1">
    <property type="protein sequence ID" value="Bo1g007810.1"/>
    <property type="gene ID" value="Bo1g007810"/>
</dbReference>
<evidence type="ECO:0000256" key="8">
    <source>
        <dbReference type="ARBA" id="ARBA00023004"/>
    </source>
</evidence>
<keyword evidence="8 12" id="KW-0408">Iron</keyword>
<organism evidence="19 20">
    <name type="scientific">Brassica oleracea var. oleracea</name>
    <dbReference type="NCBI Taxonomy" id="109376"/>
    <lineage>
        <taxon>Eukaryota</taxon>
        <taxon>Viridiplantae</taxon>
        <taxon>Streptophyta</taxon>
        <taxon>Embryophyta</taxon>
        <taxon>Tracheophyta</taxon>
        <taxon>Spermatophyta</taxon>
        <taxon>Magnoliopsida</taxon>
        <taxon>eudicotyledons</taxon>
        <taxon>Gunneridae</taxon>
        <taxon>Pentapetalae</taxon>
        <taxon>rosids</taxon>
        <taxon>malvids</taxon>
        <taxon>Brassicales</taxon>
        <taxon>Brassicaceae</taxon>
        <taxon>Brassiceae</taxon>
        <taxon>Brassica</taxon>
    </lineage>
</organism>
<keyword evidence="9 14" id="KW-1015">Disulfide bond</keyword>
<comment type="function">
    <text evidence="2">Removal of H(2)O(2), oxidation of toxic reductants, biosynthesis and degradation of lignin, suberization, auxin catabolism, response to environmental stresses such as wounding, pathogen attack and oxidative stress. These functions might be dependent on each isozyme/isoform in each plant tissue.</text>
</comment>
<evidence type="ECO:0000256" key="3">
    <source>
        <dbReference type="ARBA" id="ARBA00012313"/>
    </source>
</evidence>
<comment type="catalytic activity">
    <reaction evidence="1">
        <text>2 a phenolic donor + H2O2 = 2 a phenolic radical donor + 2 H2O</text>
        <dbReference type="Rhea" id="RHEA:56136"/>
        <dbReference type="ChEBI" id="CHEBI:15377"/>
        <dbReference type="ChEBI" id="CHEBI:16240"/>
        <dbReference type="ChEBI" id="CHEBI:139520"/>
        <dbReference type="ChEBI" id="CHEBI:139521"/>
        <dbReference type="EC" id="1.11.1.7"/>
    </reaction>
</comment>
<feature type="site" description="Transition state stabilizer" evidence="13">
    <location>
        <position position="149"/>
    </location>
</feature>
<evidence type="ECO:0000256" key="16">
    <source>
        <dbReference type="SAM" id="MobiDB-lite"/>
    </source>
</evidence>
<evidence type="ECO:0000256" key="1">
    <source>
        <dbReference type="ARBA" id="ARBA00000189"/>
    </source>
</evidence>
<evidence type="ECO:0000256" key="9">
    <source>
        <dbReference type="ARBA" id="ARBA00023157"/>
    </source>
</evidence>
<dbReference type="Gene3D" id="1.10.420.10">
    <property type="entry name" value="Peroxidase, domain 2"/>
    <property type="match status" value="1"/>
</dbReference>
<accession>A0A0D3A255</accession>
<dbReference type="FunFam" id="1.10.520.10:FF:000010">
    <property type="entry name" value="Peroxidase"/>
    <property type="match status" value="1"/>
</dbReference>
<dbReference type="OMA" id="LKTKCPF"/>
<dbReference type="InterPro" id="IPR010255">
    <property type="entry name" value="Haem_peroxidase_sf"/>
</dbReference>
<dbReference type="AlphaFoldDB" id="A0A0D3A255"/>
<evidence type="ECO:0000256" key="7">
    <source>
        <dbReference type="ARBA" id="ARBA00023002"/>
    </source>
</evidence>
<evidence type="ECO:0000313" key="20">
    <source>
        <dbReference type="Proteomes" id="UP000032141"/>
    </source>
</evidence>
<evidence type="ECO:0000256" key="14">
    <source>
        <dbReference type="PIRSR" id="PIRSR600823-5"/>
    </source>
</evidence>
<dbReference type="eggNOG" id="ENOG502QSS8">
    <property type="taxonomic scope" value="Eukaryota"/>
</dbReference>
<dbReference type="InterPro" id="IPR000823">
    <property type="entry name" value="Peroxidase_pln"/>
</dbReference>
<name>A0A0D3A255_BRAOL</name>
<dbReference type="Pfam" id="PF00141">
    <property type="entry name" value="peroxidase"/>
    <property type="match status" value="1"/>
</dbReference>
<dbReference type="PRINTS" id="PR00461">
    <property type="entry name" value="PLPEROXIDASE"/>
</dbReference>
<proteinExistence type="inferred from homology"/>
<feature type="disulfide bond" evidence="14">
    <location>
        <begin position="286"/>
        <end position="318"/>
    </location>
</feature>
<feature type="binding site" evidence="12">
    <location>
        <position position="161"/>
    </location>
    <ligand>
        <name>Ca(2+)</name>
        <dbReference type="ChEBI" id="CHEBI:29108"/>
        <label>1</label>
    </ligand>
</feature>
<keyword evidence="12" id="KW-0106">Calcium</keyword>
<evidence type="ECO:0000256" key="10">
    <source>
        <dbReference type="PIRSR" id="PIRSR600823-1"/>
    </source>
</evidence>
<dbReference type="CDD" id="cd00693">
    <property type="entry name" value="secretory_peroxidase"/>
    <property type="match status" value="1"/>
</dbReference>
<dbReference type="PROSITE" id="PS50873">
    <property type="entry name" value="PEROXIDASE_4"/>
    <property type="match status" value="1"/>
</dbReference>
<dbReference type="SUPFAM" id="SSF48113">
    <property type="entry name" value="Heme-dependent peroxidases"/>
    <property type="match status" value="1"/>
</dbReference>
<dbReference type="Gene3D" id="1.10.520.10">
    <property type="match status" value="1"/>
</dbReference>
<dbReference type="GO" id="GO:0046872">
    <property type="term" value="F:metal ion binding"/>
    <property type="evidence" value="ECO:0007669"/>
    <property type="project" value="UniProtKB-KW"/>
</dbReference>
<reference evidence="19" key="2">
    <citation type="submission" date="2015-03" db="UniProtKB">
        <authorList>
            <consortium name="EnsemblPlants"/>
        </authorList>
    </citation>
    <scope>IDENTIFICATION</scope>
</reference>
<comment type="cofactor">
    <cofactor evidence="12">
        <name>Ca(2+)</name>
        <dbReference type="ChEBI" id="CHEBI:29108"/>
    </cofactor>
    <text evidence="12">Binds 2 calcium ions per subunit.</text>
</comment>
<feature type="binding site" evidence="12">
    <location>
        <position position="163"/>
    </location>
    <ligand>
        <name>Ca(2+)</name>
        <dbReference type="ChEBI" id="CHEBI:29108"/>
        <label>1</label>
    </ligand>
</feature>
<keyword evidence="17" id="KW-0812">Transmembrane</keyword>
<reference evidence="19 20" key="1">
    <citation type="journal article" date="2014" name="Genome Biol.">
        <title>Transcriptome and methylome profiling reveals relics of genome dominance in the mesopolyploid Brassica oleracea.</title>
        <authorList>
            <person name="Parkin I.A."/>
            <person name="Koh C."/>
            <person name="Tang H."/>
            <person name="Robinson S.J."/>
            <person name="Kagale S."/>
            <person name="Clarke W.E."/>
            <person name="Town C.D."/>
            <person name="Nixon J."/>
            <person name="Krishnakumar V."/>
            <person name="Bidwell S.L."/>
            <person name="Denoeud F."/>
            <person name="Belcram H."/>
            <person name="Links M.G."/>
            <person name="Just J."/>
            <person name="Clarke C."/>
            <person name="Bender T."/>
            <person name="Huebert T."/>
            <person name="Mason A.S."/>
            <person name="Pires J.C."/>
            <person name="Barker G."/>
            <person name="Moore J."/>
            <person name="Walley P.G."/>
            <person name="Manoli S."/>
            <person name="Batley J."/>
            <person name="Edwards D."/>
            <person name="Nelson M.N."/>
            <person name="Wang X."/>
            <person name="Paterson A.H."/>
            <person name="King G."/>
            <person name="Bancroft I."/>
            <person name="Chalhoub B."/>
            <person name="Sharpe A.G."/>
        </authorList>
    </citation>
    <scope>NUCLEOTIDE SEQUENCE</scope>
    <source>
        <strain evidence="19 20">cv. TO1000</strain>
    </source>
</reference>
<feature type="active site" description="Proton acceptor" evidence="10">
    <location>
        <position position="153"/>
    </location>
</feature>
<dbReference type="InterPro" id="IPR002016">
    <property type="entry name" value="Haem_peroxidase"/>
</dbReference>
<feature type="binding site" evidence="12">
    <location>
        <position position="175"/>
    </location>
    <ligand>
        <name>Ca(2+)</name>
        <dbReference type="ChEBI" id="CHEBI:29108"/>
        <label>1</label>
    </ligand>
</feature>
<dbReference type="GO" id="GO:0140825">
    <property type="term" value="F:lactoperoxidase activity"/>
    <property type="evidence" value="ECO:0007669"/>
    <property type="project" value="UniProtKB-EC"/>
</dbReference>
<dbReference type="EC" id="1.11.1.7" evidence="3"/>
<evidence type="ECO:0000256" key="5">
    <source>
        <dbReference type="ARBA" id="ARBA00022617"/>
    </source>
</evidence>
<feature type="disulfide bond" evidence="14">
    <location>
        <begin position="122"/>
        <end position="201"/>
    </location>
</feature>
<feature type="disulfide bond" evidence="14">
    <location>
        <begin position="155"/>
        <end position="160"/>
    </location>
</feature>
<keyword evidence="5" id="KW-0349">Heme</keyword>
<feature type="domain" description="Plant heme peroxidase family profile" evidence="18">
    <location>
        <begin position="112"/>
        <end position="439"/>
    </location>
</feature>
<dbReference type="GO" id="GO:0020037">
    <property type="term" value="F:heme binding"/>
    <property type="evidence" value="ECO:0007669"/>
    <property type="project" value="InterPro"/>
</dbReference>
<evidence type="ECO:0000256" key="15">
    <source>
        <dbReference type="RuleBase" id="RU004241"/>
    </source>
</evidence>
<dbReference type="PROSITE" id="PS00436">
    <property type="entry name" value="PEROXIDASE_2"/>
    <property type="match status" value="1"/>
</dbReference>
<dbReference type="GO" id="GO:0042744">
    <property type="term" value="P:hydrogen peroxide catabolic process"/>
    <property type="evidence" value="ECO:0007669"/>
    <property type="project" value="InterPro"/>
</dbReference>
<protein>
    <recommendedName>
        <fullName evidence="3">peroxidase</fullName>
        <ecNumber evidence="3">1.11.1.7</ecNumber>
    </recommendedName>
</protein>
<keyword evidence="20" id="KW-1185">Reference proteome</keyword>
<dbReference type="InterPro" id="IPR019794">
    <property type="entry name" value="Peroxidases_AS"/>
</dbReference>
<evidence type="ECO:0000256" key="6">
    <source>
        <dbReference type="ARBA" id="ARBA00022723"/>
    </source>
</evidence>
<feature type="binding site" evidence="11">
    <location>
        <position position="249"/>
    </location>
    <ligand>
        <name>substrate</name>
    </ligand>
</feature>
<keyword evidence="17" id="KW-0472">Membrane</keyword>
<evidence type="ECO:0000256" key="13">
    <source>
        <dbReference type="PIRSR" id="PIRSR600823-4"/>
    </source>
</evidence>
<feature type="region of interest" description="Disordered" evidence="16">
    <location>
        <begin position="319"/>
        <end position="343"/>
    </location>
</feature>
<keyword evidence="4" id="KW-0575">Peroxidase</keyword>
<dbReference type="Gramene" id="Bo1g007810.1">
    <property type="protein sequence ID" value="Bo1g007810.1"/>
    <property type="gene ID" value="Bo1g007810"/>
</dbReference>
<evidence type="ECO:0000256" key="11">
    <source>
        <dbReference type="PIRSR" id="PIRSR600823-2"/>
    </source>
</evidence>
<dbReference type="STRING" id="109376.A0A0D3A255"/>
<comment type="similarity">
    <text evidence="15">Belongs to the peroxidase family.</text>
</comment>
<feature type="binding site" description="axial binding residue" evidence="12">
    <location>
        <position position="279"/>
    </location>
    <ligand>
        <name>heme b</name>
        <dbReference type="ChEBI" id="CHEBI:60344"/>
    </ligand>
    <ligandPart>
        <name>Fe</name>
        <dbReference type="ChEBI" id="CHEBI:18248"/>
    </ligandPart>
</feature>
<keyword evidence="17" id="KW-1133">Transmembrane helix</keyword>
<dbReference type="Proteomes" id="UP000032141">
    <property type="component" value="Chromosome C1"/>
</dbReference>
<evidence type="ECO:0000256" key="4">
    <source>
        <dbReference type="ARBA" id="ARBA00022559"/>
    </source>
</evidence>
<feature type="binding site" evidence="12">
    <location>
        <position position="154"/>
    </location>
    <ligand>
        <name>Ca(2+)</name>
        <dbReference type="ChEBI" id="CHEBI:29108"/>
        <label>1</label>
    </ligand>
</feature>
<sequence>TSRARAYPSYRINFPLLLLILHHLHTHFPRHEDTEREREREKMMRFIVTCLVIALSVYVAYHGLEYDHGFIRLTKRSPGNRTGVKAPEKSPFDDNDNLISLYMEDSDQSSYSLHYDFYQDSCPTAERIITKGIRELYAAKPSVAPSLIRLLFHDCFIEGCDASVLLDADESLTSEKEASPNQSLKGFDVIESIKSELEKVCPGVVSCADVLVLAAREAVLMAGGPFYPLETGRRDSVVAFKEIAERELPSPQASISVILARFGTRGFNERETVSLFGAHSIGITHCTFFEDRLYNFSGTGKPDPELDTGFQQELKTKCPYSASAPSPGTGVGPSMPASDYGGVSSAGGNDGVVDLSYNNEGGEENFGTRYYRRLMQKKGLMYADQQLTGREETEMWVRAYASDTQLFRRDFAMSMMKLSNYHVLTGPLGNLYNAAKLIGHQVCRQLPCLTRKPFSGFDKLTFADNVMDLMVDSQDEEDVSFLHGPLQL</sequence>
<comment type="cofactor">
    <cofactor evidence="12">
        <name>heme b</name>
        <dbReference type="ChEBI" id="CHEBI:60344"/>
    </cofactor>
    <text evidence="12">Binds 1 heme b (iron(II)-protoporphyrin IX) group per subunit.</text>
</comment>
<dbReference type="PRINTS" id="PR00458">
    <property type="entry name" value="PEROXIDASE"/>
</dbReference>
<evidence type="ECO:0000256" key="17">
    <source>
        <dbReference type="SAM" id="Phobius"/>
    </source>
</evidence>
<feature type="binding site" evidence="12">
    <location>
        <position position="159"/>
    </location>
    <ligand>
        <name>Ca(2+)</name>
        <dbReference type="ChEBI" id="CHEBI:29108"/>
        <label>1</label>
    </ligand>
</feature>
<evidence type="ECO:0000256" key="12">
    <source>
        <dbReference type="PIRSR" id="PIRSR600823-3"/>
    </source>
</evidence>
<dbReference type="HOGENOM" id="CLU_010543_0_3_1"/>
<dbReference type="InterPro" id="IPR033905">
    <property type="entry name" value="Secretory_peroxidase"/>
</dbReference>
<keyword evidence="6 12" id="KW-0479">Metal-binding</keyword>
<feature type="transmembrane region" description="Helical" evidence="17">
    <location>
        <begin position="46"/>
        <end position="64"/>
    </location>
</feature>
<evidence type="ECO:0000259" key="18">
    <source>
        <dbReference type="PROSITE" id="PS50873"/>
    </source>
</evidence>